<name>A0ABS7ANM0_9CLOT</name>
<evidence type="ECO:0000313" key="3">
    <source>
        <dbReference type="Proteomes" id="UP001519921"/>
    </source>
</evidence>
<evidence type="ECO:0000256" key="1">
    <source>
        <dbReference type="SAM" id="Phobius"/>
    </source>
</evidence>
<dbReference type="Proteomes" id="UP001519921">
    <property type="component" value="Unassembled WGS sequence"/>
</dbReference>
<protein>
    <submittedName>
        <fullName evidence="2">DUF3919 family protein</fullName>
    </submittedName>
</protein>
<dbReference type="Pfam" id="PF13057">
    <property type="entry name" value="DUF3919"/>
    <property type="match status" value="1"/>
</dbReference>
<accession>A0ABS7ANM0</accession>
<evidence type="ECO:0000313" key="2">
    <source>
        <dbReference type="EMBL" id="MBW6410234.1"/>
    </source>
</evidence>
<dbReference type="InterPro" id="IPR025031">
    <property type="entry name" value="DUF3919"/>
</dbReference>
<gene>
    <name evidence="2" type="ORF">KYD98_09015</name>
</gene>
<proteinExistence type="predicted"/>
<keyword evidence="3" id="KW-1185">Reference proteome</keyword>
<reference evidence="2 3" key="1">
    <citation type="submission" date="2021-07" db="EMBL/GenBank/DDBJ databases">
        <title>Clostridium weizhouense sp. nov., an anaerobic bacterium isolated from activated sludge of Petroleum wastewater.</title>
        <authorList>
            <person name="Li Q."/>
        </authorList>
    </citation>
    <scope>NUCLEOTIDE SEQUENCE [LARGE SCALE GENOMIC DNA]</scope>
    <source>
        <strain evidence="2 3">YB-6</strain>
    </source>
</reference>
<keyword evidence="1" id="KW-1133">Transmembrane helix</keyword>
<sequence length="288" mass="33241">MKKISLKTKIIGIYTTIITVCIIMTILNYRLIYNRVQIISDKDDVVNKINMSIPIKIEISNEKWGDYVFEDENSIQMIWNSMSDIMNDFSEEENGIIEGDNISIDANVYYLNGMQDNFKISDVLILNNRMYHDNNKLPLINRLKNDLLAYLYSTSNIANLINTRNRIVISDSNNKIKELNDFDKEKLKDLISNSTKLDNDDGIKALTKENKEVLSHIKIYIYDKDDTFIKVKSCNVINIDVYKNGIFVVQYMGDENGQHIYFKGNNKDICGEILKLNSSTLEGKVSNE</sequence>
<keyword evidence="1" id="KW-0812">Transmembrane</keyword>
<organism evidence="2 3">
    <name type="scientific">Clostridium weizhouense</name>
    <dbReference type="NCBI Taxonomy" id="2859781"/>
    <lineage>
        <taxon>Bacteria</taxon>
        <taxon>Bacillati</taxon>
        <taxon>Bacillota</taxon>
        <taxon>Clostridia</taxon>
        <taxon>Eubacteriales</taxon>
        <taxon>Clostridiaceae</taxon>
        <taxon>Clostridium</taxon>
    </lineage>
</organism>
<dbReference type="EMBL" id="JAHXPT010000006">
    <property type="protein sequence ID" value="MBW6410234.1"/>
    <property type="molecule type" value="Genomic_DNA"/>
</dbReference>
<feature type="transmembrane region" description="Helical" evidence="1">
    <location>
        <begin position="12"/>
        <end position="32"/>
    </location>
</feature>
<comment type="caution">
    <text evidence="2">The sequence shown here is derived from an EMBL/GenBank/DDBJ whole genome shotgun (WGS) entry which is preliminary data.</text>
</comment>
<dbReference type="RefSeq" id="WP_219779382.1">
    <property type="nucleotide sequence ID" value="NZ_JAHXPT010000006.1"/>
</dbReference>
<keyword evidence="1" id="KW-0472">Membrane</keyword>